<dbReference type="Gene3D" id="6.10.340.10">
    <property type="match status" value="1"/>
</dbReference>
<keyword evidence="2" id="KW-1003">Cell membrane</keyword>
<dbReference type="EMBL" id="JACJVO010000002">
    <property type="protein sequence ID" value="MBB6729574.1"/>
    <property type="molecule type" value="Genomic_DNA"/>
</dbReference>
<dbReference type="PANTHER" id="PTHR34220">
    <property type="entry name" value="SENSOR HISTIDINE KINASE YPDA"/>
    <property type="match status" value="1"/>
</dbReference>
<accession>A0A7X0SGJ9</accession>
<sequence>MRETRWTLFHKMLLIIVLLLIPIVLLYSYSNFVSVNVVRDGIRESLVSRLSFLENRLNTQVNHMSRSGFLLSEDPSLSSVDTLDSFKNYFDVIQFKQQLMARIAVQSNTMEWPMTIAVYFPASRQVLSPAATPDYDEEYLKKHVTNHWMAGEPADKRPGRFDFYFYAVSPFSAYYHPAGADNIVEIRFSDGSLIGMLDDYKQSAQGEPFLYHAGDGVIVNGTADRKAVDQVVRELERRPAQEQDSFTVRLNGESYLVNSIRSQALEWTLVDFVPMQHVLLPMRQSTRLFYFSIGALLVVGVIAAFLLYRHVQVPLLTLVRSLQKVKRGDFSTRISSRPGREFRFVFQQFNEMTRQIGELIDHVYRQKLATRDAQLKQLQSQINPHFLYNCLYYIVNMVRLGKEEGIERMAMNLGDYFRYTTRLEKQNAALSEEIGLIVNYLEIQNLRMTRIRYAIDIPEEILDLEVPRLLLQPVVENAVVHGIEPKVGGGHIRIAGSRTGDRVEVVVEDDGVGVADDELAELNRQLGRPMQEDMGYGIWNVNQRLIMSFGDKSGVRYEKAPHGGMRVRLVWHTGE</sequence>
<dbReference type="AlphaFoldDB" id="A0A7X0SGJ9"/>
<keyword evidence="5 9" id="KW-0418">Kinase</keyword>
<dbReference type="Gene3D" id="3.30.565.10">
    <property type="entry name" value="Histidine kinase-like ATPase, C-terminal domain"/>
    <property type="match status" value="1"/>
</dbReference>
<evidence type="ECO:0000313" key="10">
    <source>
        <dbReference type="Proteomes" id="UP000564644"/>
    </source>
</evidence>
<dbReference type="Pfam" id="PF02518">
    <property type="entry name" value="HATPase_c"/>
    <property type="match status" value="1"/>
</dbReference>
<evidence type="ECO:0000313" key="9">
    <source>
        <dbReference type="EMBL" id="MBB6729574.1"/>
    </source>
</evidence>
<keyword evidence="3" id="KW-0597">Phosphoprotein</keyword>
<evidence type="ECO:0000256" key="6">
    <source>
        <dbReference type="ARBA" id="ARBA00023136"/>
    </source>
</evidence>
<keyword evidence="7" id="KW-0812">Transmembrane</keyword>
<dbReference type="InterPro" id="IPR036890">
    <property type="entry name" value="HATPase_C_sf"/>
</dbReference>
<protein>
    <submittedName>
        <fullName evidence="9">Sensor histidine kinase</fullName>
    </submittedName>
</protein>
<comment type="subcellular location">
    <subcellularLocation>
        <location evidence="1">Cell membrane</location>
        <topology evidence="1">Multi-pass membrane protein</topology>
    </subcellularLocation>
</comment>
<keyword evidence="10" id="KW-1185">Reference proteome</keyword>
<organism evidence="9 10">
    <name type="scientific">Cohnella zeiphila</name>
    <dbReference type="NCBI Taxonomy" id="2761120"/>
    <lineage>
        <taxon>Bacteria</taxon>
        <taxon>Bacillati</taxon>
        <taxon>Bacillota</taxon>
        <taxon>Bacilli</taxon>
        <taxon>Bacillales</taxon>
        <taxon>Paenibacillaceae</taxon>
        <taxon>Cohnella</taxon>
    </lineage>
</organism>
<keyword evidence="4" id="KW-0808">Transferase</keyword>
<dbReference type="SUPFAM" id="SSF55874">
    <property type="entry name" value="ATPase domain of HSP90 chaperone/DNA topoisomerase II/histidine kinase"/>
    <property type="match status" value="1"/>
</dbReference>
<dbReference type="Pfam" id="PF06580">
    <property type="entry name" value="His_kinase"/>
    <property type="match status" value="1"/>
</dbReference>
<dbReference type="SMART" id="SM00304">
    <property type="entry name" value="HAMP"/>
    <property type="match status" value="1"/>
</dbReference>
<evidence type="ECO:0000256" key="7">
    <source>
        <dbReference type="SAM" id="Phobius"/>
    </source>
</evidence>
<dbReference type="GO" id="GO:0005886">
    <property type="term" value="C:plasma membrane"/>
    <property type="evidence" value="ECO:0007669"/>
    <property type="project" value="UniProtKB-SubCell"/>
</dbReference>
<dbReference type="CDD" id="cd06225">
    <property type="entry name" value="HAMP"/>
    <property type="match status" value="1"/>
</dbReference>
<evidence type="ECO:0000256" key="1">
    <source>
        <dbReference type="ARBA" id="ARBA00004651"/>
    </source>
</evidence>
<evidence type="ECO:0000259" key="8">
    <source>
        <dbReference type="PROSITE" id="PS50885"/>
    </source>
</evidence>
<dbReference type="RefSeq" id="WP_185127250.1">
    <property type="nucleotide sequence ID" value="NZ_JACJVO010000002.1"/>
</dbReference>
<dbReference type="SUPFAM" id="SSF158472">
    <property type="entry name" value="HAMP domain-like"/>
    <property type="match status" value="1"/>
</dbReference>
<evidence type="ECO:0000256" key="4">
    <source>
        <dbReference type="ARBA" id="ARBA00022679"/>
    </source>
</evidence>
<dbReference type="PROSITE" id="PS50885">
    <property type="entry name" value="HAMP"/>
    <property type="match status" value="1"/>
</dbReference>
<dbReference type="Pfam" id="PF00672">
    <property type="entry name" value="HAMP"/>
    <property type="match status" value="1"/>
</dbReference>
<dbReference type="InterPro" id="IPR003594">
    <property type="entry name" value="HATPase_dom"/>
</dbReference>
<evidence type="ECO:0000256" key="3">
    <source>
        <dbReference type="ARBA" id="ARBA00022553"/>
    </source>
</evidence>
<evidence type="ECO:0000256" key="5">
    <source>
        <dbReference type="ARBA" id="ARBA00022777"/>
    </source>
</evidence>
<dbReference type="InterPro" id="IPR050640">
    <property type="entry name" value="Bact_2-comp_sensor_kinase"/>
</dbReference>
<keyword evidence="6 7" id="KW-0472">Membrane</keyword>
<feature type="domain" description="HAMP" evidence="8">
    <location>
        <begin position="309"/>
        <end position="361"/>
    </location>
</feature>
<dbReference type="GO" id="GO:0000155">
    <property type="term" value="F:phosphorelay sensor kinase activity"/>
    <property type="evidence" value="ECO:0007669"/>
    <property type="project" value="InterPro"/>
</dbReference>
<dbReference type="PANTHER" id="PTHR34220:SF7">
    <property type="entry name" value="SENSOR HISTIDINE KINASE YPDA"/>
    <property type="match status" value="1"/>
</dbReference>
<name>A0A7X0SGJ9_9BACL</name>
<evidence type="ECO:0000256" key="2">
    <source>
        <dbReference type="ARBA" id="ARBA00022475"/>
    </source>
</evidence>
<feature type="transmembrane region" description="Helical" evidence="7">
    <location>
        <begin position="288"/>
        <end position="308"/>
    </location>
</feature>
<reference evidence="9 10" key="1">
    <citation type="submission" date="2020-08" db="EMBL/GenBank/DDBJ databases">
        <title>Cohnella phylogeny.</title>
        <authorList>
            <person name="Dunlap C."/>
        </authorList>
    </citation>
    <scope>NUCLEOTIDE SEQUENCE [LARGE SCALE GENOMIC DNA]</scope>
    <source>
        <strain evidence="9 10">CBP 2801</strain>
    </source>
</reference>
<keyword evidence="7" id="KW-1133">Transmembrane helix</keyword>
<proteinExistence type="predicted"/>
<gene>
    <name evidence="9" type="ORF">H7C18_01520</name>
</gene>
<dbReference type="InterPro" id="IPR003660">
    <property type="entry name" value="HAMP_dom"/>
</dbReference>
<dbReference type="InterPro" id="IPR010559">
    <property type="entry name" value="Sig_transdc_His_kin_internal"/>
</dbReference>
<dbReference type="Proteomes" id="UP000564644">
    <property type="component" value="Unassembled WGS sequence"/>
</dbReference>
<feature type="transmembrane region" description="Helical" evidence="7">
    <location>
        <begin position="12"/>
        <end position="29"/>
    </location>
</feature>
<comment type="caution">
    <text evidence="9">The sequence shown here is derived from an EMBL/GenBank/DDBJ whole genome shotgun (WGS) entry which is preliminary data.</text>
</comment>